<dbReference type="InterPro" id="IPR004046">
    <property type="entry name" value="GST_C"/>
</dbReference>
<dbReference type="GO" id="GO:0009636">
    <property type="term" value="P:response to toxic substance"/>
    <property type="evidence" value="ECO:0007669"/>
    <property type="project" value="UniProtKB-ARBA"/>
</dbReference>
<dbReference type="InterPro" id="IPR036249">
    <property type="entry name" value="Thioredoxin-like_sf"/>
</dbReference>
<evidence type="ECO:0000256" key="3">
    <source>
        <dbReference type="ARBA" id="ARBA00022679"/>
    </source>
</evidence>
<dbReference type="SFLD" id="SFLDG00358">
    <property type="entry name" value="Main_(cytGST)"/>
    <property type="match status" value="1"/>
</dbReference>
<keyword evidence="9" id="KW-1185">Reference proteome</keyword>
<dbReference type="PROSITE" id="PS50405">
    <property type="entry name" value="GST_CTER"/>
    <property type="match status" value="1"/>
</dbReference>
<feature type="chain" id="PRO_5040317947" description="glutathione transferase" evidence="5">
    <location>
        <begin position="20"/>
        <end position="261"/>
    </location>
</feature>
<evidence type="ECO:0000313" key="8">
    <source>
        <dbReference type="EMBL" id="OCB86175.1"/>
    </source>
</evidence>
<dbReference type="InterPro" id="IPR004045">
    <property type="entry name" value="Glutathione_S-Trfase_N"/>
</dbReference>
<dbReference type="OrthoDB" id="249703at2759"/>
<dbReference type="AlphaFoldDB" id="A0A9Q5N1B2"/>
<evidence type="ECO:0000313" key="9">
    <source>
        <dbReference type="Proteomes" id="UP000757232"/>
    </source>
</evidence>
<evidence type="ECO:0000256" key="5">
    <source>
        <dbReference type="SAM" id="SignalP"/>
    </source>
</evidence>
<dbReference type="SFLD" id="SFLDG01154">
    <property type="entry name" value="Main.5:_Phi-like"/>
    <property type="match status" value="1"/>
</dbReference>
<gene>
    <name evidence="8" type="ORF">A7U60_g6764</name>
</gene>
<comment type="similarity">
    <text evidence="1">Belongs to the GST superfamily. Phi family.</text>
</comment>
<protein>
    <recommendedName>
        <fullName evidence="2">glutathione transferase</fullName>
        <ecNumber evidence="2">2.5.1.18</ecNumber>
    </recommendedName>
</protein>
<accession>A0A9Q5N1B2</accession>
<name>A0A9Q5N1B2_SANBA</name>
<keyword evidence="3" id="KW-0808">Transferase</keyword>
<dbReference type="Pfam" id="PF00043">
    <property type="entry name" value="GST_C"/>
    <property type="match status" value="1"/>
</dbReference>
<proteinExistence type="inferred from homology"/>
<dbReference type="Proteomes" id="UP000757232">
    <property type="component" value="Unassembled WGS sequence"/>
</dbReference>
<dbReference type="EMBL" id="LNZH02000204">
    <property type="protein sequence ID" value="OCB86175.1"/>
    <property type="molecule type" value="Genomic_DNA"/>
</dbReference>
<organism evidence="8 9">
    <name type="scientific">Sanghuangporus baumii</name>
    <name type="common">Phellinus baumii</name>
    <dbReference type="NCBI Taxonomy" id="108892"/>
    <lineage>
        <taxon>Eukaryota</taxon>
        <taxon>Fungi</taxon>
        <taxon>Dikarya</taxon>
        <taxon>Basidiomycota</taxon>
        <taxon>Agaricomycotina</taxon>
        <taxon>Agaricomycetes</taxon>
        <taxon>Hymenochaetales</taxon>
        <taxon>Hymenochaetaceae</taxon>
        <taxon>Sanghuangporus</taxon>
    </lineage>
</organism>
<dbReference type="Pfam" id="PF02798">
    <property type="entry name" value="GST_N"/>
    <property type="match status" value="1"/>
</dbReference>
<dbReference type="GO" id="GO:0004364">
    <property type="term" value="F:glutathione transferase activity"/>
    <property type="evidence" value="ECO:0007669"/>
    <property type="project" value="UniProtKB-EC"/>
</dbReference>
<dbReference type="GO" id="GO:0043295">
    <property type="term" value="F:glutathione binding"/>
    <property type="evidence" value="ECO:0007669"/>
    <property type="project" value="TreeGrafter"/>
</dbReference>
<dbReference type="Gene3D" id="3.40.30.10">
    <property type="entry name" value="Glutaredoxin"/>
    <property type="match status" value="1"/>
</dbReference>
<feature type="signal peptide" evidence="5">
    <location>
        <begin position="1"/>
        <end position="19"/>
    </location>
</feature>
<feature type="domain" description="GST C-terminal" evidence="7">
    <location>
        <begin position="139"/>
        <end position="261"/>
    </location>
</feature>
<dbReference type="SUPFAM" id="SSF47616">
    <property type="entry name" value="GST C-terminal domain-like"/>
    <property type="match status" value="1"/>
</dbReference>
<dbReference type="GO" id="GO:0005737">
    <property type="term" value="C:cytoplasm"/>
    <property type="evidence" value="ECO:0007669"/>
    <property type="project" value="TreeGrafter"/>
</dbReference>
<keyword evidence="5" id="KW-0732">Signal</keyword>
<feature type="domain" description="GST N-terminal" evidence="6">
    <location>
        <begin position="48"/>
        <end position="129"/>
    </location>
</feature>
<dbReference type="PANTHER" id="PTHR43900:SF3">
    <property type="entry name" value="GLUTATHIONE S-TRANSFERASE RHO"/>
    <property type="match status" value="1"/>
</dbReference>
<evidence type="ECO:0000256" key="1">
    <source>
        <dbReference type="ARBA" id="ARBA00010128"/>
    </source>
</evidence>
<sequence length="261" mass="28871">MASKLSSLALHSLLVLALAALLNLASNSLNLKTYFDTSSFSAKPTHNMTVKLYGSPSSTCTRRVATVLKEKNVPYELIPIDLGKGEHKKPEFTSLQPFGQVPVLKDGDFTIYESRAIGRYIALKYGNQGTPGLIPSPSDFEAWGRFEEAASIEQNNFDPFASGISGEKIFKLMRGGTTDEKRVKELTDTLYAKLEAYEVILSKRKYLAGDTITLADLFHLPYGTMITERLGIDALNSKPNVARWWKDITSRPSWQAVKDGA</sequence>
<dbReference type="GO" id="GO:0006749">
    <property type="term" value="P:glutathione metabolic process"/>
    <property type="evidence" value="ECO:0007669"/>
    <property type="project" value="TreeGrafter"/>
</dbReference>
<dbReference type="EC" id="2.5.1.18" evidence="2"/>
<dbReference type="PROSITE" id="PS50404">
    <property type="entry name" value="GST_NTER"/>
    <property type="match status" value="1"/>
</dbReference>
<evidence type="ECO:0000259" key="6">
    <source>
        <dbReference type="PROSITE" id="PS50404"/>
    </source>
</evidence>
<comment type="caution">
    <text evidence="8">The sequence shown here is derived from an EMBL/GenBank/DDBJ whole genome shotgun (WGS) entry which is preliminary data.</text>
</comment>
<dbReference type="SFLD" id="SFLDS00019">
    <property type="entry name" value="Glutathione_Transferase_(cytos"/>
    <property type="match status" value="1"/>
</dbReference>
<dbReference type="CDD" id="cd03053">
    <property type="entry name" value="GST_N_Phi"/>
    <property type="match status" value="1"/>
</dbReference>
<dbReference type="SUPFAM" id="SSF52833">
    <property type="entry name" value="Thioredoxin-like"/>
    <property type="match status" value="1"/>
</dbReference>
<evidence type="ECO:0000259" key="7">
    <source>
        <dbReference type="PROSITE" id="PS50405"/>
    </source>
</evidence>
<evidence type="ECO:0000256" key="2">
    <source>
        <dbReference type="ARBA" id="ARBA00012452"/>
    </source>
</evidence>
<dbReference type="InterPro" id="IPR036282">
    <property type="entry name" value="Glutathione-S-Trfase_C_sf"/>
</dbReference>
<dbReference type="InterPro" id="IPR040079">
    <property type="entry name" value="Glutathione_S-Trfase"/>
</dbReference>
<dbReference type="Gene3D" id="1.20.1050.10">
    <property type="match status" value="1"/>
</dbReference>
<reference evidence="8" key="1">
    <citation type="submission" date="2016-06" db="EMBL/GenBank/DDBJ databases">
        <title>Draft Genome sequence of the fungus Inonotus baumii.</title>
        <authorList>
            <person name="Zhu H."/>
            <person name="Lin W."/>
        </authorList>
    </citation>
    <scope>NUCLEOTIDE SEQUENCE</scope>
    <source>
        <strain evidence="8">821</strain>
    </source>
</reference>
<evidence type="ECO:0000256" key="4">
    <source>
        <dbReference type="ARBA" id="ARBA00047960"/>
    </source>
</evidence>
<dbReference type="PANTHER" id="PTHR43900">
    <property type="entry name" value="GLUTATHIONE S-TRANSFERASE RHO"/>
    <property type="match status" value="1"/>
</dbReference>
<dbReference type="InterPro" id="IPR010987">
    <property type="entry name" value="Glutathione-S-Trfase_C-like"/>
</dbReference>
<comment type="catalytic activity">
    <reaction evidence="4">
        <text>RX + glutathione = an S-substituted glutathione + a halide anion + H(+)</text>
        <dbReference type="Rhea" id="RHEA:16437"/>
        <dbReference type="ChEBI" id="CHEBI:15378"/>
        <dbReference type="ChEBI" id="CHEBI:16042"/>
        <dbReference type="ChEBI" id="CHEBI:17792"/>
        <dbReference type="ChEBI" id="CHEBI:57925"/>
        <dbReference type="ChEBI" id="CHEBI:90779"/>
        <dbReference type="EC" id="2.5.1.18"/>
    </reaction>
</comment>
<dbReference type="FunFam" id="3.40.30.10:FF:000016">
    <property type="entry name" value="Glutathione S-transferase F2"/>
    <property type="match status" value="1"/>
</dbReference>
<dbReference type="FunFam" id="1.20.1050.10:FF:000004">
    <property type="entry name" value="Glutathione S-transferase F2"/>
    <property type="match status" value="1"/>
</dbReference>